<comment type="similarity">
    <text evidence="2">Belongs to the TDE1 family.</text>
</comment>
<dbReference type="PANTHER" id="PTHR10383">
    <property type="entry name" value="SERINE INCORPORATOR"/>
    <property type="match status" value="1"/>
</dbReference>
<keyword evidence="5 6" id="KW-0472">Membrane</keyword>
<evidence type="ECO:0000256" key="7">
    <source>
        <dbReference type="SAM" id="SignalP"/>
    </source>
</evidence>
<feature type="transmembrane region" description="Helical" evidence="6">
    <location>
        <begin position="217"/>
        <end position="239"/>
    </location>
</feature>
<dbReference type="PANTHER" id="PTHR10383:SF9">
    <property type="entry name" value="SERINE INCORPORATOR, ISOFORM F"/>
    <property type="match status" value="1"/>
</dbReference>
<feature type="chain" id="PRO_5039901613" evidence="7">
    <location>
        <begin position="20"/>
        <end position="469"/>
    </location>
</feature>
<gene>
    <name evidence="8" type="ORF">IV203_030955</name>
</gene>
<accession>A0A9K3LUB8</accession>
<evidence type="ECO:0000256" key="3">
    <source>
        <dbReference type="ARBA" id="ARBA00022692"/>
    </source>
</evidence>
<dbReference type="Pfam" id="PF03348">
    <property type="entry name" value="Serinc"/>
    <property type="match status" value="1"/>
</dbReference>
<keyword evidence="7" id="KW-0732">Signal</keyword>
<protein>
    <submittedName>
        <fullName evidence="8">Serine incorporator domain containing protein</fullName>
    </submittedName>
</protein>
<feature type="transmembrane region" description="Helical" evidence="6">
    <location>
        <begin position="276"/>
        <end position="295"/>
    </location>
</feature>
<evidence type="ECO:0000256" key="5">
    <source>
        <dbReference type="ARBA" id="ARBA00023136"/>
    </source>
</evidence>
<comment type="caution">
    <text evidence="8">The sequence shown here is derived from an EMBL/GenBank/DDBJ whole genome shotgun (WGS) entry which is preliminary data.</text>
</comment>
<feature type="signal peptide" evidence="7">
    <location>
        <begin position="1"/>
        <end position="19"/>
    </location>
</feature>
<dbReference type="EMBL" id="JAGRRH010000006">
    <property type="protein sequence ID" value="KAG7368212.1"/>
    <property type="molecule type" value="Genomic_DNA"/>
</dbReference>
<dbReference type="InterPro" id="IPR005016">
    <property type="entry name" value="TDE1/TMS"/>
</dbReference>
<comment type="subcellular location">
    <subcellularLocation>
        <location evidence="1">Membrane</location>
        <topology evidence="1">Multi-pass membrane protein</topology>
    </subcellularLocation>
</comment>
<evidence type="ECO:0000313" key="8">
    <source>
        <dbReference type="EMBL" id="KAG7368212.1"/>
    </source>
</evidence>
<keyword evidence="4 6" id="KW-1133">Transmembrane helix</keyword>
<keyword evidence="9" id="KW-1185">Reference proteome</keyword>
<proteinExistence type="inferred from homology"/>
<feature type="transmembrane region" description="Helical" evidence="6">
    <location>
        <begin position="147"/>
        <end position="166"/>
    </location>
</feature>
<reference evidence="8" key="2">
    <citation type="submission" date="2021-04" db="EMBL/GenBank/DDBJ databases">
        <authorList>
            <person name="Podell S."/>
        </authorList>
    </citation>
    <scope>NUCLEOTIDE SEQUENCE</scope>
    <source>
        <strain evidence="8">Hildebrandi</strain>
    </source>
</reference>
<evidence type="ECO:0000256" key="4">
    <source>
        <dbReference type="ARBA" id="ARBA00022989"/>
    </source>
</evidence>
<reference evidence="8" key="1">
    <citation type="journal article" date="2021" name="Sci. Rep.">
        <title>Diploid genomic architecture of Nitzschia inconspicua, an elite biomass production diatom.</title>
        <authorList>
            <person name="Oliver A."/>
            <person name="Podell S."/>
            <person name="Pinowska A."/>
            <person name="Traller J.C."/>
            <person name="Smith S.R."/>
            <person name="McClure R."/>
            <person name="Beliaev A."/>
            <person name="Bohutskyi P."/>
            <person name="Hill E.A."/>
            <person name="Rabines A."/>
            <person name="Zheng H."/>
            <person name="Allen L.Z."/>
            <person name="Kuo A."/>
            <person name="Grigoriev I.V."/>
            <person name="Allen A.E."/>
            <person name="Hazlebeck D."/>
            <person name="Allen E.E."/>
        </authorList>
    </citation>
    <scope>NUCLEOTIDE SEQUENCE</scope>
    <source>
        <strain evidence="8">Hildebrandi</strain>
    </source>
</reference>
<evidence type="ECO:0000256" key="1">
    <source>
        <dbReference type="ARBA" id="ARBA00004141"/>
    </source>
</evidence>
<evidence type="ECO:0000313" key="9">
    <source>
        <dbReference type="Proteomes" id="UP000693970"/>
    </source>
</evidence>
<feature type="transmembrane region" description="Helical" evidence="6">
    <location>
        <begin position="440"/>
        <end position="463"/>
    </location>
</feature>
<feature type="transmembrane region" description="Helical" evidence="6">
    <location>
        <begin position="311"/>
        <end position="330"/>
    </location>
</feature>
<dbReference type="Proteomes" id="UP000693970">
    <property type="component" value="Unassembled WGS sequence"/>
</dbReference>
<keyword evidence="3 6" id="KW-0812">Transmembrane</keyword>
<name>A0A9K3LUB8_9STRA</name>
<feature type="transmembrane region" description="Helical" evidence="6">
    <location>
        <begin position="39"/>
        <end position="61"/>
    </location>
</feature>
<feature type="transmembrane region" description="Helical" evidence="6">
    <location>
        <begin position="251"/>
        <end position="269"/>
    </location>
</feature>
<dbReference type="OrthoDB" id="5963193at2759"/>
<evidence type="ECO:0000256" key="6">
    <source>
        <dbReference type="SAM" id="Phobius"/>
    </source>
</evidence>
<dbReference type="GO" id="GO:0016020">
    <property type="term" value="C:membrane"/>
    <property type="evidence" value="ECO:0007669"/>
    <property type="project" value="UniProtKB-SubCell"/>
</dbReference>
<feature type="transmembrane region" description="Helical" evidence="6">
    <location>
        <begin position="399"/>
        <end position="420"/>
    </location>
</feature>
<sequence>MGQIVSLAVIHCCCTSASSLCNSCFGTTAVGTTGRKRSVLLLSMAIAVALWFQYSVGPSIVSQEGWIWKTYRMIPGSGKLVYNAWHESCAKYDQDSEENNGQALMEQCAGNAGVFRPTFLTTLYFLANAAATYTVPALNREAWPAKYALFFFGLAITMFIPNNPIFSGFYLWLARLGAGVFVVMQQIILIDVAYNWNDSWVEKANEADRLSYGSGTGWLHAIVGVCVGLYCSCAVWIGLLYTHFADCPGNTWVITLTLLAIIGLTVLQLAGTEGSLLTSSVISLYAVYLCFSIVSKNPRGECNPRLGKNDVWGITIGLLLTTISLAWTGWSWSAEARLNVDAVQSAKSVQPTGGTSSESAGINLDVPLLDGEEAGTSGLVSSSAGEGAESASLAHVWKLNIIMALISCYVAMILTSWGTVDGLDENHNAANPTIGRWNMAILGLSQWLAIGLYAWTLIAPRLFPDRDFS</sequence>
<organism evidence="8 9">
    <name type="scientific">Nitzschia inconspicua</name>
    <dbReference type="NCBI Taxonomy" id="303405"/>
    <lineage>
        <taxon>Eukaryota</taxon>
        <taxon>Sar</taxon>
        <taxon>Stramenopiles</taxon>
        <taxon>Ochrophyta</taxon>
        <taxon>Bacillariophyta</taxon>
        <taxon>Bacillariophyceae</taxon>
        <taxon>Bacillariophycidae</taxon>
        <taxon>Bacillariales</taxon>
        <taxon>Bacillariaceae</taxon>
        <taxon>Nitzschia</taxon>
    </lineage>
</organism>
<dbReference type="AlphaFoldDB" id="A0A9K3LUB8"/>
<evidence type="ECO:0000256" key="2">
    <source>
        <dbReference type="ARBA" id="ARBA00006665"/>
    </source>
</evidence>